<proteinExistence type="predicted"/>
<dbReference type="AlphaFoldDB" id="A0A3R9WJW1"/>
<evidence type="ECO:0000313" key="1">
    <source>
        <dbReference type="EMBL" id="RSL18860.1"/>
    </source>
</evidence>
<protein>
    <recommendedName>
        <fullName evidence="3">NHL repeat-containing protein</fullName>
    </recommendedName>
</protein>
<name>A0A3R9WJW1_9BACT</name>
<evidence type="ECO:0000313" key="2">
    <source>
        <dbReference type="Proteomes" id="UP000269669"/>
    </source>
</evidence>
<dbReference type="Proteomes" id="UP000269669">
    <property type="component" value="Unassembled WGS sequence"/>
</dbReference>
<dbReference type="SUPFAM" id="SSF63829">
    <property type="entry name" value="Calcium-dependent phosphotriesterase"/>
    <property type="match status" value="1"/>
</dbReference>
<keyword evidence="2" id="KW-1185">Reference proteome</keyword>
<dbReference type="InterPro" id="IPR011042">
    <property type="entry name" value="6-blade_b-propeller_TolB-like"/>
</dbReference>
<dbReference type="EMBL" id="RSDW01000001">
    <property type="protein sequence ID" value="RSL18860.1"/>
    <property type="molecule type" value="Genomic_DNA"/>
</dbReference>
<dbReference type="Gene3D" id="2.120.10.30">
    <property type="entry name" value="TolB, C-terminal domain"/>
    <property type="match status" value="1"/>
</dbReference>
<reference evidence="1 2" key="1">
    <citation type="submission" date="2018-12" db="EMBL/GenBank/DDBJ databases">
        <title>Sequencing of bacterial isolates from soil warming experiment in Harvard Forest, Massachusetts, USA.</title>
        <authorList>
            <person name="Deangelis K."/>
        </authorList>
    </citation>
    <scope>NUCLEOTIDE SEQUENCE [LARGE SCALE GENOMIC DNA]</scope>
    <source>
        <strain evidence="1 2">EB153</strain>
    </source>
</reference>
<gene>
    <name evidence="1" type="ORF">EDE15_4465</name>
</gene>
<evidence type="ECO:0008006" key="3">
    <source>
        <dbReference type="Google" id="ProtNLM"/>
    </source>
</evidence>
<comment type="caution">
    <text evidence="1">The sequence shown here is derived from an EMBL/GenBank/DDBJ whole genome shotgun (WGS) entry which is preliminary data.</text>
</comment>
<accession>A0A3R9WJW1</accession>
<organism evidence="1 2">
    <name type="scientific">Edaphobacter aggregans</name>
    <dbReference type="NCBI Taxonomy" id="570835"/>
    <lineage>
        <taxon>Bacteria</taxon>
        <taxon>Pseudomonadati</taxon>
        <taxon>Acidobacteriota</taxon>
        <taxon>Terriglobia</taxon>
        <taxon>Terriglobales</taxon>
        <taxon>Acidobacteriaceae</taxon>
        <taxon>Edaphobacter</taxon>
    </lineage>
</organism>
<sequence length="260" mass="27637">MLASGGGTLPPPSPPPRITYPSVFVTDYDTTPATVVVLGSTDMEVLRFPGFGPAVDGAGNIYVLTCLHGYKNCTSSSINVYSPEPFQIVRSLPVGPGTRISHVYDMTVSAVGEVFVNDGNNIGIFSPTANGDVDPVRCIEGQFLSFGFYYQAMTVDVTGNLYVPFSEGIAVFGPKDTGMAAPSRVINVHAGQLATDSQGNLYVLGYAQRTDGLNPFGVSEYAATASGNAVPLRYITSRIWIPPDGTISPALHWMRRGRST</sequence>